<feature type="transmembrane region" description="Helical" evidence="8">
    <location>
        <begin position="425"/>
        <end position="444"/>
    </location>
</feature>
<feature type="transmembrane region" description="Helical" evidence="8">
    <location>
        <begin position="401"/>
        <end position="418"/>
    </location>
</feature>
<keyword evidence="7 8" id="KW-0472">Membrane</keyword>
<evidence type="ECO:0000313" key="10">
    <source>
        <dbReference type="Proteomes" id="UP001216907"/>
    </source>
</evidence>
<name>A0ABT6F5B5_9BACT</name>
<keyword evidence="10" id="KW-1185">Reference proteome</keyword>
<protein>
    <submittedName>
        <fullName evidence="9">4-amino-4-deoxy-L-arabinose transferase</fullName>
    </submittedName>
</protein>
<comment type="caution">
    <text evidence="9">The sequence shown here is derived from an EMBL/GenBank/DDBJ whole genome shotgun (WGS) entry which is preliminary data.</text>
</comment>
<dbReference type="EMBL" id="JARRAG010000001">
    <property type="protein sequence ID" value="MDG3002772.1"/>
    <property type="molecule type" value="Genomic_DNA"/>
</dbReference>
<comment type="subcellular location">
    <subcellularLocation>
        <location evidence="1">Cell membrane</location>
        <topology evidence="1">Multi-pass membrane protein</topology>
    </subcellularLocation>
</comment>
<evidence type="ECO:0000256" key="7">
    <source>
        <dbReference type="ARBA" id="ARBA00023136"/>
    </source>
</evidence>
<feature type="transmembrane region" description="Helical" evidence="8">
    <location>
        <begin position="62"/>
        <end position="85"/>
    </location>
</feature>
<reference evidence="9 10" key="1">
    <citation type="submission" date="2023-03" db="EMBL/GenBank/DDBJ databases">
        <title>Paludisphaera mucosa sp. nov. a novel planctomycete from northern fen.</title>
        <authorList>
            <person name="Ivanova A."/>
        </authorList>
    </citation>
    <scope>NUCLEOTIDE SEQUENCE [LARGE SCALE GENOMIC DNA]</scope>
    <source>
        <strain evidence="9 10">Pla2</strain>
    </source>
</reference>
<organism evidence="9 10">
    <name type="scientific">Paludisphaera mucosa</name>
    <dbReference type="NCBI Taxonomy" id="3030827"/>
    <lineage>
        <taxon>Bacteria</taxon>
        <taxon>Pseudomonadati</taxon>
        <taxon>Planctomycetota</taxon>
        <taxon>Planctomycetia</taxon>
        <taxon>Isosphaerales</taxon>
        <taxon>Isosphaeraceae</taxon>
        <taxon>Paludisphaera</taxon>
    </lineage>
</organism>
<feature type="transmembrane region" description="Helical" evidence="8">
    <location>
        <begin position="205"/>
        <end position="223"/>
    </location>
</feature>
<evidence type="ECO:0000256" key="8">
    <source>
        <dbReference type="SAM" id="Phobius"/>
    </source>
</evidence>
<keyword evidence="5 8" id="KW-0812">Transmembrane</keyword>
<feature type="transmembrane region" description="Helical" evidence="8">
    <location>
        <begin position="378"/>
        <end position="395"/>
    </location>
</feature>
<dbReference type="InterPro" id="IPR050297">
    <property type="entry name" value="LipidA_mod_glycosyltrf_83"/>
</dbReference>
<keyword evidence="6 8" id="KW-1133">Transmembrane helix</keyword>
<keyword evidence="4 9" id="KW-0808">Transferase</keyword>
<dbReference type="Proteomes" id="UP001216907">
    <property type="component" value="Unassembled WGS sequence"/>
</dbReference>
<sequence length="628" mass="67316">MLDLGFALLLTLLATGLGAWILRRFDLAPAHPVDRFGLAFPLGAGLVALAALLLGQFHALNAVGLAVMLAVVAEIGLLTGIRLVAELAGVPGRGGEAAATGVDRLMRVFLVATIAATAISSLAPVMDGDALCYHLQVPKVFLMQGSAVFDPDLHETIYPLTTEMLYLVALAFRGPIACRCLQWMLGLAMAANVTALARPTLGNRAWWAGAGALLVPAVTNGMAAPLNDVALAAFGTAALAAWMRLYDEPSRKAALLGGVLAGLAAGVKYPALVLAAMLAAGVLLRPLYARKGALKAGWADALEASALFVPALIAAGGAWYLRAYVHTGNPVFPFFRPWFGSGLDEVLDPIKRPLPVTAWNMLTSLAPLTLEPHRFDSFAHQFGPVFLLFLPALLLERAPRRVLGLVMFGYVFLMLCMTQRQSMRFLLIAVGPLSIGVAWLASTWRDRPTIPARALTIALVGVLGLETCVAMTRAGRAAGSVLGAETSMQFLARCEPTFRVGRWIGEHLPPDARVIGQDHRGFYIPRDYTMELAHRRRTDLGEHGETDREVVETLRREGYTHVMLCPPQGAADVEFDATLGELLAPWLASHRPLYNEELAEPDGLVRRYSIYELGGETTGAAGAKGLTR</sequence>
<evidence type="ECO:0000256" key="2">
    <source>
        <dbReference type="ARBA" id="ARBA00022475"/>
    </source>
</evidence>
<evidence type="ECO:0000256" key="1">
    <source>
        <dbReference type="ARBA" id="ARBA00004651"/>
    </source>
</evidence>
<evidence type="ECO:0000313" key="9">
    <source>
        <dbReference type="EMBL" id="MDG3002772.1"/>
    </source>
</evidence>
<feature type="transmembrane region" description="Helical" evidence="8">
    <location>
        <begin position="35"/>
        <end position="55"/>
    </location>
</feature>
<keyword evidence="2" id="KW-1003">Cell membrane</keyword>
<feature type="transmembrane region" description="Helical" evidence="8">
    <location>
        <begin position="304"/>
        <end position="321"/>
    </location>
</feature>
<dbReference type="RefSeq" id="WP_277859136.1">
    <property type="nucleotide sequence ID" value="NZ_JARRAG010000001.1"/>
</dbReference>
<evidence type="ECO:0000256" key="5">
    <source>
        <dbReference type="ARBA" id="ARBA00022692"/>
    </source>
</evidence>
<dbReference type="GO" id="GO:0016740">
    <property type="term" value="F:transferase activity"/>
    <property type="evidence" value="ECO:0007669"/>
    <property type="project" value="UniProtKB-KW"/>
</dbReference>
<feature type="transmembrane region" description="Helical" evidence="8">
    <location>
        <begin position="253"/>
        <end position="284"/>
    </location>
</feature>
<feature type="transmembrane region" description="Helical" evidence="8">
    <location>
        <begin position="229"/>
        <end position="246"/>
    </location>
</feature>
<gene>
    <name evidence="9" type="ORF">PZE19_03135</name>
</gene>
<dbReference type="PANTHER" id="PTHR33908">
    <property type="entry name" value="MANNOSYLTRANSFERASE YKCB-RELATED"/>
    <property type="match status" value="1"/>
</dbReference>
<evidence type="ECO:0000256" key="3">
    <source>
        <dbReference type="ARBA" id="ARBA00022676"/>
    </source>
</evidence>
<accession>A0ABT6F5B5</accession>
<evidence type="ECO:0000256" key="6">
    <source>
        <dbReference type="ARBA" id="ARBA00022989"/>
    </source>
</evidence>
<proteinExistence type="predicted"/>
<evidence type="ECO:0000256" key="4">
    <source>
        <dbReference type="ARBA" id="ARBA00022679"/>
    </source>
</evidence>
<dbReference type="PANTHER" id="PTHR33908:SF11">
    <property type="entry name" value="MEMBRANE PROTEIN"/>
    <property type="match status" value="1"/>
</dbReference>
<feature type="transmembrane region" description="Helical" evidence="8">
    <location>
        <begin position="105"/>
        <end position="126"/>
    </location>
</feature>
<keyword evidence="3" id="KW-0328">Glycosyltransferase</keyword>